<organism evidence="7 8">
    <name type="scientific">Propionispora hippei DSM 15287</name>
    <dbReference type="NCBI Taxonomy" id="1123003"/>
    <lineage>
        <taxon>Bacteria</taxon>
        <taxon>Bacillati</taxon>
        <taxon>Bacillota</taxon>
        <taxon>Negativicutes</taxon>
        <taxon>Selenomonadales</taxon>
        <taxon>Sporomusaceae</taxon>
        <taxon>Propionispora</taxon>
    </lineage>
</organism>
<dbReference type="GO" id="GO:0006313">
    <property type="term" value="P:DNA transposition"/>
    <property type="evidence" value="ECO:0007669"/>
    <property type="project" value="UniProtKB-UniRule"/>
</dbReference>
<dbReference type="InterPro" id="IPR001207">
    <property type="entry name" value="Transposase_mutator"/>
</dbReference>
<evidence type="ECO:0000313" key="7">
    <source>
        <dbReference type="EMBL" id="SHJ98894.1"/>
    </source>
</evidence>
<gene>
    <name evidence="7" type="ORF">SAMN02745170_03859</name>
</gene>
<evidence type="ECO:0000256" key="2">
    <source>
        <dbReference type="ARBA" id="ARBA00010961"/>
    </source>
</evidence>
<sequence>MELTVPRDRNGEFEPQIVKKHQTDISSIEDKIIYLYSQGTSIQDIEKTMQEMYDIEVDATRVSKITDKLLPLIREWQKRPLESVYSMVMLDAIHYKVREEGMVVKKGRLYRHRYRFARQEGRSRAMGRCNGK</sequence>
<reference evidence="7 8" key="1">
    <citation type="submission" date="2016-11" db="EMBL/GenBank/DDBJ databases">
        <authorList>
            <person name="Varghese N."/>
            <person name="Submissions S."/>
        </authorList>
    </citation>
    <scope>NUCLEOTIDE SEQUENCE [LARGE SCALE GENOMIC DNA]</scope>
    <source>
        <strain evidence="7 8">DSM 15287</strain>
    </source>
</reference>
<keyword evidence="8" id="KW-1185">Reference proteome</keyword>
<dbReference type="AlphaFoldDB" id="A0A1M6NTB5"/>
<evidence type="ECO:0000256" key="4">
    <source>
        <dbReference type="ARBA" id="ARBA00023125"/>
    </source>
</evidence>
<accession>A0A1M6NTB5</accession>
<comment type="function">
    <text evidence="1 6">Required for the transposition of the insertion element.</text>
</comment>
<protein>
    <recommendedName>
        <fullName evidence="6">Mutator family transposase</fullName>
    </recommendedName>
</protein>
<evidence type="ECO:0000256" key="3">
    <source>
        <dbReference type="ARBA" id="ARBA00022578"/>
    </source>
</evidence>
<evidence type="ECO:0000256" key="1">
    <source>
        <dbReference type="ARBA" id="ARBA00002190"/>
    </source>
</evidence>
<name>A0A1M6NTB5_9FIRM</name>
<evidence type="ECO:0000313" key="8">
    <source>
        <dbReference type="Proteomes" id="UP000322917"/>
    </source>
</evidence>
<comment type="similarity">
    <text evidence="2 6">Belongs to the transposase mutator family.</text>
</comment>
<keyword evidence="5 6" id="KW-0233">DNA recombination</keyword>
<dbReference type="Pfam" id="PF00872">
    <property type="entry name" value="Transposase_mut"/>
    <property type="match status" value="1"/>
</dbReference>
<dbReference type="PANTHER" id="PTHR33217:SF8">
    <property type="entry name" value="MUTATOR FAMILY TRANSPOSASE"/>
    <property type="match status" value="1"/>
</dbReference>
<keyword evidence="6" id="KW-0814">Transposable element</keyword>
<dbReference type="GO" id="GO:0004803">
    <property type="term" value="F:transposase activity"/>
    <property type="evidence" value="ECO:0007669"/>
    <property type="project" value="UniProtKB-UniRule"/>
</dbReference>
<keyword evidence="3 6" id="KW-0815">Transposition</keyword>
<dbReference type="GO" id="GO:0003677">
    <property type="term" value="F:DNA binding"/>
    <property type="evidence" value="ECO:0007669"/>
    <property type="project" value="UniProtKB-UniRule"/>
</dbReference>
<keyword evidence="4 6" id="KW-0238">DNA-binding</keyword>
<dbReference type="EMBL" id="FQZD01000058">
    <property type="protein sequence ID" value="SHJ98894.1"/>
    <property type="molecule type" value="Genomic_DNA"/>
</dbReference>
<dbReference type="Proteomes" id="UP000322917">
    <property type="component" value="Unassembled WGS sequence"/>
</dbReference>
<dbReference type="PANTHER" id="PTHR33217">
    <property type="entry name" value="TRANSPOSASE FOR INSERTION SEQUENCE ELEMENT IS1081"/>
    <property type="match status" value="1"/>
</dbReference>
<proteinExistence type="inferred from homology"/>
<evidence type="ECO:0000256" key="5">
    <source>
        <dbReference type="ARBA" id="ARBA00023172"/>
    </source>
</evidence>
<evidence type="ECO:0000256" key="6">
    <source>
        <dbReference type="RuleBase" id="RU365089"/>
    </source>
</evidence>